<accession>A0A6A6UTF2</accession>
<dbReference type="PANTHER" id="PTHR40642:SF1">
    <property type="entry name" value="YALI0F31295P"/>
    <property type="match status" value="1"/>
</dbReference>
<dbReference type="Proteomes" id="UP000799302">
    <property type="component" value="Unassembled WGS sequence"/>
</dbReference>
<keyword evidence="3" id="KW-1185">Reference proteome</keyword>
<name>A0A6A6UTF2_9PEZI</name>
<evidence type="ECO:0000313" key="3">
    <source>
        <dbReference type="Proteomes" id="UP000799302"/>
    </source>
</evidence>
<proteinExistence type="predicted"/>
<dbReference type="AlphaFoldDB" id="A0A6A6UTF2"/>
<sequence length="177" mass="19893">MTAPTVTLADLQSFHLNHFPTAVVPEPAIESYEDDGLGHYPDGTKRTLTDEQVAIFRHSELQELLRKHRRAMENDELSEEGTPSTLESGSEKVQKPVNALKSAPIKTLLRSAPARSGKSKIAVTSEADLPEKSGQKQFYKPPKRKAKNFKGDGEERTFRRICREADEIKTETLELDY</sequence>
<evidence type="ECO:0000313" key="2">
    <source>
        <dbReference type="EMBL" id="KAF2674338.1"/>
    </source>
</evidence>
<dbReference type="OrthoDB" id="5422320at2759"/>
<protein>
    <submittedName>
        <fullName evidence="2">Uncharacterized protein</fullName>
    </submittedName>
</protein>
<dbReference type="InterPro" id="IPR024526">
    <property type="entry name" value="DUF3807"/>
</dbReference>
<dbReference type="PANTHER" id="PTHR40642">
    <property type="entry name" value="YALI0F31295P"/>
    <property type="match status" value="1"/>
</dbReference>
<dbReference type="EMBL" id="MU004230">
    <property type="protein sequence ID" value="KAF2674338.1"/>
    <property type="molecule type" value="Genomic_DNA"/>
</dbReference>
<dbReference type="Pfam" id="PF12720">
    <property type="entry name" value="DUF3807"/>
    <property type="match status" value="1"/>
</dbReference>
<feature type="region of interest" description="Disordered" evidence="1">
    <location>
        <begin position="72"/>
        <end position="154"/>
    </location>
</feature>
<gene>
    <name evidence="2" type="ORF">BT63DRAFT_474097</name>
</gene>
<evidence type="ECO:0000256" key="1">
    <source>
        <dbReference type="SAM" id="MobiDB-lite"/>
    </source>
</evidence>
<reference evidence="2" key="1">
    <citation type="journal article" date="2020" name="Stud. Mycol.">
        <title>101 Dothideomycetes genomes: a test case for predicting lifestyles and emergence of pathogens.</title>
        <authorList>
            <person name="Haridas S."/>
            <person name="Albert R."/>
            <person name="Binder M."/>
            <person name="Bloem J."/>
            <person name="Labutti K."/>
            <person name="Salamov A."/>
            <person name="Andreopoulos B."/>
            <person name="Baker S."/>
            <person name="Barry K."/>
            <person name="Bills G."/>
            <person name="Bluhm B."/>
            <person name="Cannon C."/>
            <person name="Castanera R."/>
            <person name="Culley D."/>
            <person name="Daum C."/>
            <person name="Ezra D."/>
            <person name="Gonzalez J."/>
            <person name="Henrissat B."/>
            <person name="Kuo A."/>
            <person name="Liang C."/>
            <person name="Lipzen A."/>
            <person name="Lutzoni F."/>
            <person name="Magnuson J."/>
            <person name="Mondo S."/>
            <person name="Nolan M."/>
            <person name="Ohm R."/>
            <person name="Pangilinan J."/>
            <person name="Park H.-J."/>
            <person name="Ramirez L."/>
            <person name="Alfaro M."/>
            <person name="Sun H."/>
            <person name="Tritt A."/>
            <person name="Yoshinaga Y."/>
            <person name="Zwiers L.-H."/>
            <person name="Turgeon B."/>
            <person name="Goodwin S."/>
            <person name="Spatafora J."/>
            <person name="Crous P."/>
            <person name="Grigoriev I."/>
        </authorList>
    </citation>
    <scope>NUCLEOTIDE SEQUENCE</scope>
    <source>
        <strain evidence="2">CBS 115976</strain>
    </source>
</reference>
<organism evidence="2 3">
    <name type="scientific">Microthyrium microscopicum</name>
    <dbReference type="NCBI Taxonomy" id="703497"/>
    <lineage>
        <taxon>Eukaryota</taxon>
        <taxon>Fungi</taxon>
        <taxon>Dikarya</taxon>
        <taxon>Ascomycota</taxon>
        <taxon>Pezizomycotina</taxon>
        <taxon>Dothideomycetes</taxon>
        <taxon>Dothideomycetes incertae sedis</taxon>
        <taxon>Microthyriales</taxon>
        <taxon>Microthyriaceae</taxon>
        <taxon>Microthyrium</taxon>
    </lineage>
</organism>